<feature type="region of interest" description="Disordered" evidence="6">
    <location>
        <begin position="1"/>
        <end position="69"/>
    </location>
</feature>
<evidence type="ECO:0000256" key="7">
    <source>
        <dbReference type="SAM" id="Phobius"/>
    </source>
</evidence>
<dbReference type="InterPro" id="IPR022791">
    <property type="entry name" value="L-PG_synthase/AglD"/>
</dbReference>
<feature type="transmembrane region" description="Helical" evidence="7">
    <location>
        <begin position="234"/>
        <end position="252"/>
    </location>
</feature>
<feature type="transmembrane region" description="Helical" evidence="7">
    <location>
        <begin position="162"/>
        <end position="183"/>
    </location>
</feature>
<comment type="subcellular location">
    <subcellularLocation>
        <location evidence="1">Cell membrane</location>
        <topology evidence="1">Multi-pass membrane protein</topology>
    </subcellularLocation>
</comment>
<accession>A0ABW2FQK3</accession>
<evidence type="ECO:0000256" key="5">
    <source>
        <dbReference type="ARBA" id="ARBA00023136"/>
    </source>
</evidence>
<keyword evidence="9" id="KW-1185">Reference proteome</keyword>
<organism evidence="8 9">
    <name type="scientific">Kitasatospora paranensis</name>
    <dbReference type="NCBI Taxonomy" id="258053"/>
    <lineage>
        <taxon>Bacteria</taxon>
        <taxon>Bacillati</taxon>
        <taxon>Actinomycetota</taxon>
        <taxon>Actinomycetes</taxon>
        <taxon>Kitasatosporales</taxon>
        <taxon>Streptomycetaceae</taxon>
        <taxon>Kitasatospora</taxon>
    </lineage>
</organism>
<name>A0ABW2FQK3_9ACTN</name>
<dbReference type="RefSeq" id="WP_380230289.1">
    <property type="nucleotide sequence ID" value="NZ_JBHSVH010000002.1"/>
</dbReference>
<feature type="transmembrane region" description="Helical" evidence="7">
    <location>
        <begin position="734"/>
        <end position="755"/>
    </location>
</feature>
<dbReference type="EMBL" id="JBHTAJ010000003">
    <property type="protein sequence ID" value="MFC7178292.1"/>
    <property type="molecule type" value="Genomic_DNA"/>
</dbReference>
<evidence type="ECO:0000256" key="3">
    <source>
        <dbReference type="ARBA" id="ARBA00022692"/>
    </source>
</evidence>
<evidence type="ECO:0000313" key="8">
    <source>
        <dbReference type="EMBL" id="MFC7178292.1"/>
    </source>
</evidence>
<dbReference type="Pfam" id="PF03706">
    <property type="entry name" value="LPG_synthase_TM"/>
    <property type="match status" value="1"/>
</dbReference>
<feature type="transmembrane region" description="Helical" evidence="7">
    <location>
        <begin position="594"/>
        <end position="611"/>
    </location>
</feature>
<gene>
    <name evidence="8" type="ORF">ACFQMG_01795</name>
</gene>
<dbReference type="Proteomes" id="UP001596435">
    <property type="component" value="Unassembled WGS sequence"/>
</dbReference>
<evidence type="ECO:0000256" key="6">
    <source>
        <dbReference type="SAM" id="MobiDB-lite"/>
    </source>
</evidence>
<dbReference type="PANTHER" id="PTHR39087">
    <property type="entry name" value="UPF0104 MEMBRANE PROTEIN MJ1595"/>
    <property type="match status" value="1"/>
</dbReference>
<comment type="caution">
    <text evidence="8">The sequence shown here is derived from an EMBL/GenBank/DDBJ whole genome shotgun (WGS) entry which is preliminary data.</text>
</comment>
<feature type="transmembrane region" description="Helical" evidence="7">
    <location>
        <begin position="129"/>
        <end position="150"/>
    </location>
</feature>
<dbReference type="InterPro" id="IPR011009">
    <property type="entry name" value="Kinase-like_dom_sf"/>
</dbReference>
<feature type="transmembrane region" description="Helical" evidence="7">
    <location>
        <begin position="623"/>
        <end position="647"/>
    </location>
</feature>
<evidence type="ECO:0000256" key="4">
    <source>
        <dbReference type="ARBA" id="ARBA00022989"/>
    </source>
</evidence>
<feature type="compositionally biased region" description="Pro residues" evidence="6">
    <location>
        <begin position="47"/>
        <end position="60"/>
    </location>
</feature>
<protein>
    <submittedName>
        <fullName evidence="8">Flippase-like domain-containing protein</fullName>
    </submittedName>
</protein>
<feature type="transmembrane region" description="Helical" evidence="7">
    <location>
        <begin position="700"/>
        <end position="722"/>
    </location>
</feature>
<feature type="compositionally biased region" description="Pro residues" evidence="6">
    <location>
        <begin position="25"/>
        <end position="36"/>
    </location>
</feature>
<feature type="compositionally biased region" description="Basic and acidic residues" evidence="6">
    <location>
        <begin position="8"/>
        <end position="18"/>
    </location>
</feature>
<reference evidence="9" key="1">
    <citation type="journal article" date="2019" name="Int. J. Syst. Evol. Microbiol.">
        <title>The Global Catalogue of Microorganisms (GCM) 10K type strain sequencing project: providing services to taxonomists for standard genome sequencing and annotation.</title>
        <authorList>
            <consortium name="The Broad Institute Genomics Platform"/>
            <consortium name="The Broad Institute Genome Sequencing Center for Infectious Disease"/>
            <person name="Wu L."/>
            <person name="Ma J."/>
        </authorList>
    </citation>
    <scope>NUCLEOTIDE SEQUENCE [LARGE SCALE GENOMIC DNA]</scope>
    <source>
        <strain evidence="9">CGMCC 1.12859</strain>
    </source>
</reference>
<evidence type="ECO:0000256" key="2">
    <source>
        <dbReference type="ARBA" id="ARBA00022475"/>
    </source>
</evidence>
<evidence type="ECO:0000313" key="9">
    <source>
        <dbReference type="Proteomes" id="UP001596435"/>
    </source>
</evidence>
<evidence type="ECO:0000256" key="1">
    <source>
        <dbReference type="ARBA" id="ARBA00004651"/>
    </source>
</evidence>
<keyword evidence="3 7" id="KW-0812">Transmembrane</keyword>
<dbReference type="PANTHER" id="PTHR39087:SF2">
    <property type="entry name" value="UPF0104 MEMBRANE PROTEIN MJ1595"/>
    <property type="match status" value="1"/>
</dbReference>
<feature type="transmembrane region" description="Helical" evidence="7">
    <location>
        <begin position="88"/>
        <end position="109"/>
    </location>
</feature>
<keyword evidence="2" id="KW-1003">Cell membrane</keyword>
<keyword evidence="5 7" id="KW-0472">Membrane</keyword>
<proteinExistence type="predicted"/>
<dbReference type="NCBIfam" id="TIGR00374">
    <property type="entry name" value="flippase-like domain"/>
    <property type="match status" value="1"/>
</dbReference>
<feature type="transmembrane region" description="Helical" evidence="7">
    <location>
        <begin position="659"/>
        <end position="680"/>
    </location>
</feature>
<feature type="transmembrane region" description="Helical" evidence="7">
    <location>
        <begin position="784"/>
        <end position="806"/>
    </location>
</feature>
<dbReference type="SUPFAM" id="SSF56112">
    <property type="entry name" value="Protein kinase-like (PK-like)"/>
    <property type="match status" value="1"/>
</dbReference>
<feature type="transmembrane region" description="Helical" evidence="7">
    <location>
        <begin position="258"/>
        <end position="276"/>
    </location>
</feature>
<sequence length="890" mass="93483">MTGTADVNVDKGSDESATDRSAVPEPEPPTVSPQPRAPGNQDAPEAVPEPRPPHPQPVPPQSADEPPGEHLAVDEPLLAARAHRPSDLIRFLAGVLGIIAVFVLAQIAVSTTSGIETDISANAHKIPGVLSTIMALVSSIAVLAVPLAFAVERLIKRDGLRVADGVLASVLAYGVSLGIDWWVAAGAPPAVRDALTQLPPGGGQTLTDPVHGYLAPVIAYMTAVGMSSRPRWRVALWVVVILSGVTELISGYTTPLSLLLTVLIGWSVAYGTLYAIGSPNIRPTGKHLMTGLRKVGFTPSGAHRAPDAPGETRRYLVAQYEGPLLDVHIIDREQQAAGFFYRAWRRIRLRSVAVRRSPQSLRQALEQEALIAYAAAASGARAPQLVATSELGPDAAILVYENVAGRTLDELADDEITDDVMASLWESVAALHERRIAHRRLTGESLLVVDEKTGCLVNLSGGDIAAGDLTLRIDVAQLLTTFALRIGPERSVDVANRVLGADRVAGSLPLLQPVGLSRSTRIDLQRMSKERKAEARALALEQVAAGERTQQQAEEDIAAAGEDLLSRIRGQILEIAPEAPMAPAKLERLKPKSLIMVIALSFAAYLALTTVQPAQLKLSQLNWGWAAVALAAAATTYGAAAMSLTGFVPERLPFVRTVAAQLAGSFVKLVAPAAIGGIALNTRYLQKAGIRSGQAVASVGASQLAGLGGHLLLLFCFGLITGTQTNGDLGASRAVIIGVLSAAVLALVVAAVAPLRRFVVTRVRSLFFGVVPRMLDLMQTPTKLVTGFGGILLLTLSFTACLYASVRAFGGDMSYSAVAVVFLTANAAGSAIPTPGGIGPVEIALIGALTVGVPASAAAPAVFLYRLLTFWLPVLPGWVAYNVLQRRGAL</sequence>
<keyword evidence="4 7" id="KW-1133">Transmembrane helix</keyword>